<keyword evidence="2" id="KW-1185">Reference proteome</keyword>
<name>A0ABM9I3Y4_9GAMM</name>
<gene>
    <name evidence="1" type="ORF">MSZNOR_2964</name>
</gene>
<protein>
    <submittedName>
        <fullName evidence="1">Uncharacterized protein</fullName>
    </submittedName>
</protein>
<evidence type="ECO:0000313" key="2">
    <source>
        <dbReference type="Proteomes" id="UP001162030"/>
    </source>
</evidence>
<accession>A0ABM9I3Y4</accession>
<sequence length="68" mass="7609">MQSSGDVFRKVLPGPKILAEAMLLAQAYRRLMLWYTMNHLGGRQVSAEDRFRLGVERCSVSVAGAGRR</sequence>
<evidence type="ECO:0000313" key="1">
    <source>
        <dbReference type="EMBL" id="CAI8875460.1"/>
    </source>
</evidence>
<dbReference type="Proteomes" id="UP001162030">
    <property type="component" value="Chromosome"/>
</dbReference>
<dbReference type="EMBL" id="OX458333">
    <property type="protein sequence ID" value="CAI8875460.1"/>
    <property type="molecule type" value="Genomic_DNA"/>
</dbReference>
<organism evidence="1 2">
    <name type="scientific">Methylocaldum szegediense</name>
    <dbReference type="NCBI Taxonomy" id="73780"/>
    <lineage>
        <taxon>Bacteria</taxon>
        <taxon>Pseudomonadati</taxon>
        <taxon>Pseudomonadota</taxon>
        <taxon>Gammaproteobacteria</taxon>
        <taxon>Methylococcales</taxon>
        <taxon>Methylococcaceae</taxon>
        <taxon>Methylocaldum</taxon>
    </lineage>
</organism>
<reference evidence="1 2" key="1">
    <citation type="submission" date="2023-03" db="EMBL/GenBank/DDBJ databases">
        <authorList>
            <person name="Pearce D."/>
        </authorList>
    </citation>
    <scope>NUCLEOTIDE SEQUENCE [LARGE SCALE GENOMIC DNA]</scope>
    <source>
        <strain evidence="1">Msz</strain>
    </source>
</reference>
<proteinExistence type="predicted"/>